<reference evidence="4 5" key="4">
    <citation type="submission" date="2015-01" db="EMBL/GenBank/DDBJ databases">
        <authorList>
            <consortium name="NBRP consortium"/>
            <person name="Sawabe T."/>
            <person name="Meirelles P."/>
            <person name="Feng G."/>
            <person name="Sayaka M."/>
            <person name="Hattori M."/>
            <person name="Ohkuma M."/>
        </authorList>
    </citation>
    <scope>NUCLEOTIDE SEQUENCE [LARGE SCALE GENOMIC DNA]</scope>
    <source>
        <strain evidence="6">JCM 19231</strain>
        <strain evidence="4">JCM 19241</strain>
        <strain evidence="1">JCM19231</strain>
        <strain evidence="2 5">JCM19232</strain>
        <strain evidence="3">JCM19241</strain>
    </source>
</reference>
<dbReference type="STRING" id="1481914.JCM19241_3889"/>
<accession>A0A0B8QGZ3</accession>
<comment type="caution">
    <text evidence="3">The sequence shown here is derived from an EMBL/GenBank/DDBJ whole genome shotgun (WGS) entry which is preliminary data.</text>
</comment>
<dbReference type="Proteomes" id="UP000031671">
    <property type="component" value="Unassembled WGS sequence"/>
</dbReference>
<evidence type="ECO:0000313" key="2">
    <source>
        <dbReference type="EMBL" id="GAM62131.1"/>
    </source>
</evidence>
<dbReference type="Proteomes" id="UP000031670">
    <property type="component" value="Unassembled WGS sequence"/>
</dbReference>
<dbReference type="EMBL" id="BBSA01000005">
    <property type="protein sequence ID" value="GAM62131.1"/>
    <property type="molecule type" value="Genomic_DNA"/>
</dbReference>
<evidence type="ECO:0000313" key="5">
    <source>
        <dbReference type="Proteomes" id="UP000031670"/>
    </source>
</evidence>
<accession>A0A0B8NRL6</accession>
<proteinExistence type="predicted"/>
<sequence length="74" mass="8510">MNTVKSALQHTLPHLGFVGPKDNLWTRPKDDIKVYNLGSFTNVYKGEELVEVFDEDAFKAPKRQFIKRLETLCA</sequence>
<protein>
    <submittedName>
        <fullName evidence="3">Uncharacterized protein</fullName>
    </submittedName>
</protein>
<organism evidence="3 4">
    <name type="scientific">Vibrio ishigakensis</name>
    <dbReference type="NCBI Taxonomy" id="1481914"/>
    <lineage>
        <taxon>Bacteria</taxon>
        <taxon>Pseudomonadati</taxon>
        <taxon>Pseudomonadota</taxon>
        <taxon>Gammaproteobacteria</taxon>
        <taxon>Vibrionales</taxon>
        <taxon>Vibrionaceae</taxon>
        <taxon>Vibrio</taxon>
    </lineage>
</organism>
<evidence type="ECO:0000313" key="1">
    <source>
        <dbReference type="EMBL" id="GAM56586.1"/>
    </source>
</evidence>
<dbReference type="EMBL" id="BBSC01000006">
    <property type="protein sequence ID" value="GAM76352.1"/>
    <property type="molecule type" value="Genomic_DNA"/>
</dbReference>
<name>A0A0B8QGZ3_9VIBR</name>
<evidence type="ECO:0000313" key="3">
    <source>
        <dbReference type="EMBL" id="GAM76352.1"/>
    </source>
</evidence>
<reference evidence="1 6" key="1">
    <citation type="submission" date="2015-01" db="EMBL/GenBank/DDBJ databases">
        <title>Vibrio sp. C1 JCM 19231 whole genome shotgun sequence.</title>
        <authorList>
            <person name="Sawabe T."/>
            <person name="Meirelles P."/>
            <person name="Feng G."/>
            <person name="Sayaka M."/>
            <person name="Hattori M."/>
            <person name="Ohkuma M."/>
        </authorList>
    </citation>
    <scope>NUCLEOTIDE SEQUENCE [LARGE SCALE GENOMIC DNA]</scope>
    <source>
        <strain evidence="6">JCM 19231</strain>
        <strain evidence="1">JCM19231</strain>
    </source>
</reference>
<reference evidence="2 5" key="2">
    <citation type="submission" date="2015-01" db="EMBL/GenBank/DDBJ databases">
        <title>Vibrio sp. C5 JCM 19232 whole genome shotgun sequence.</title>
        <authorList>
            <person name="Sawabe T."/>
            <person name="Meirelles P."/>
            <person name="Feng G."/>
            <person name="Sayaka M."/>
            <person name="Hattori M."/>
            <person name="Ohkuma M."/>
        </authorList>
    </citation>
    <scope>NUCLEOTIDE SEQUENCE [LARGE SCALE GENOMIC DNA]</scope>
    <source>
        <strain evidence="2 5">JCM19232</strain>
    </source>
</reference>
<gene>
    <name evidence="1" type="ORF">JCM19231_5165</name>
    <name evidence="2" type="ORF">JCM19232_5095</name>
    <name evidence="3" type="ORF">JCM19241_3889</name>
</gene>
<dbReference type="RefSeq" id="WP_261835241.1">
    <property type="nucleotide sequence ID" value="NZ_AP024881.1"/>
</dbReference>
<evidence type="ECO:0000313" key="6">
    <source>
        <dbReference type="Proteomes" id="UP000031671"/>
    </source>
</evidence>
<accession>A0A0B8P778</accession>
<dbReference type="AlphaFoldDB" id="A0A0B8QGZ3"/>
<keyword evidence="6" id="KW-1185">Reference proteome</keyword>
<evidence type="ECO:0000313" key="4">
    <source>
        <dbReference type="Proteomes" id="UP000031666"/>
    </source>
</evidence>
<reference evidence="3 4" key="3">
    <citation type="submission" date="2015-01" db="EMBL/GenBank/DDBJ databases">
        <title>Vibrio sp. C94 JCM 19241 whole genome shotgun sequence.</title>
        <authorList>
            <person name="Sawabe T."/>
            <person name="Meirelles P."/>
            <person name="Feng G."/>
            <person name="Sayaka M."/>
            <person name="Hattori M."/>
            <person name="Ohkuma M."/>
        </authorList>
    </citation>
    <scope>NUCLEOTIDE SEQUENCE [LARGE SCALE GENOMIC DNA]</scope>
    <source>
        <strain evidence="4">JCM 19241</strain>
        <strain evidence="3">JCM19241</strain>
    </source>
</reference>
<dbReference type="Proteomes" id="UP000031666">
    <property type="component" value="Unassembled WGS sequence"/>
</dbReference>
<dbReference type="EMBL" id="BBRZ01000033">
    <property type="protein sequence ID" value="GAM56586.1"/>
    <property type="molecule type" value="Genomic_DNA"/>
</dbReference>